<dbReference type="Proteomes" id="UP000273405">
    <property type="component" value="Unassembled WGS sequence"/>
</dbReference>
<proteinExistence type="predicted"/>
<organism evidence="1 2">
    <name type="scientific">Corallococcus sicarius</name>
    <dbReference type="NCBI Taxonomy" id="2316726"/>
    <lineage>
        <taxon>Bacteria</taxon>
        <taxon>Pseudomonadati</taxon>
        <taxon>Myxococcota</taxon>
        <taxon>Myxococcia</taxon>
        <taxon>Myxococcales</taxon>
        <taxon>Cystobacterineae</taxon>
        <taxon>Myxococcaceae</taxon>
        <taxon>Corallococcus</taxon>
    </lineage>
</organism>
<keyword evidence="2" id="KW-1185">Reference proteome</keyword>
<evidence type="ECO:0000313" key="1">
    <source>
        <dbReference type="EMBL" id="RKH46139.1"/>
    </source>
</evidence>
<gene>
    <name evidence="1" type="ORF">D7X12_06215</name>
</gene>
<dbReference type="AlphaFoldDB" id="A0A3A8NRL0"/>
<evidence type="ECO:0000313" key="2">
    <source>
        <dbReference type="Proteomes" id="UP000273405"/>
    </source>
</evidence>
<accession>A0A3A8NRL0</accession>
<sequence length="205" mass="22191">MPARPLAPEEEAVMRSAWVWLFLCVSVGCSTRARAEEGRSGLVLGAAFGVSSIRTAVGAVPARMELSASFPNLKIGAMLRHDTALVLHLPGSIYRYKGAGRERDRGFEGVVPSLQFWPLDRWWVMGGVGLTLDAPAFYDVKSKDEGKFHLGPSVTLGTGFEVIRAGRFVVDVQGRGHYGAASVPEGTRKGLAFNLLAGINWYQGR</sequence>
<dbReference type="PROSITE" id="PS51257">
    <property type="entry name" value="PROKAR_LIPOPROTEIN"/>
    <property type="match status" value="1"/>
</dbReference>
<comment type="caution">
    <text evidence="1">The sequence shown here is derived from an EMBL/GenBank/DDBJ whole genome shotgun (WGS) entry which is preliminary data.</text>
</comment>
<name>A0A3A8NRL0_9BACT</name>
<dbReference type="EMBL" id="RAWG01000026">
    <property type="protein sequence ID" value="RKH46139.1"/>
    <property type="molecule type" value="Genomic_DNA"/>
</dbReference>
<reference evidence="2" key="1">
    <citation type="submission" date="2018-09" db="EMBL/GenBank/DDBJ databases">
        <authorList>
            <person name="Livingstone P.G."/>
            <person name="Whitworth D.E."/>
        </authorList>
    </citation>
    <scope>NUCLEOTIDE SEQUENCE [LARGE SCALE GENOMIC DNA]</scope>
    <source>
        <strain evidence="2">CA040B</strain>
    </source>
</reference>
<evidence type="ECO:0008006" key="3">
    <source>
        <dbReference type="Google" id="ProtNLM"/>
    </source>
</evidence>
<protein>
    <recommendedName>
        <fullName evidence="3">Outer membrane protein beta-barrel domain-containing protein</fullName>
    </recommendedName>
</protein>